<protein>
    <recommendedName>
        <fullName evidence="5">SAM-dependent methyltransferase</fullName>
    </recommendedName>
</protein>
<dbReference type="Proteomes" id="UP000537775">
    <property type="component" value="Unassembled WGS sequence"/>
</dbReference>
<dbReference type="AlphaFoldDB" id="A0A7X0KVK9"/>
<dbReference type="RefSeq" id="WP_184751275.1">
    <property type="nucleotide sequence ID" value="NZ_BAAAJR010000011.1"/>
</dbReference>
<evidence type="ECO:0000256" key="1">
    <source>
        <dbReference type="ARBA" id="ARBA00022723"/>
    </source>
</evidence>
<keyword evidence="2" id="KW-0460">Magnesium</keyword>
<dbReference type="Gene3D" id="3.40.50.150">
    <property type="entry name" value="Vaccinia Virus protein VP39"/>
    <property type="match status" value="1"/>
</dbReference>
<accession>A0A7X0KVK9</accession>
<dbReference type="EMBL" id="JACHML010000001">
    <property type="protein sequence ID" value="MBB6392179.1"/>
    <property type="molecule type" value="Genomic_DNA"/>
</dbReference>
<dbReference type="SUPFAM" id="SSF53335">
    <property type="entry name" value="S-adenosyl-L-methionine-dependent methyltransferases"/>
    <property type="match status" value="1"/>
</dbReference>
<evidence type="ECO:0008006" key="5">
    <source>
        <dbReference type="Google" id="ProtNLM"/>
    </source>
</evidence>
<organism evidence="3 4">
    <name type="scientific">Microbacterium thalassium</name>
    <dbReference type="NCBI Taxonomy" id="362649"/>
    <lineage>
        <taxon>Bacteria</taxon>
        <taxon>Bacillati</taxon>
        <taxon>Actinomycetota</taxon>
        <taxon>Actinomycetes</taxon>
        <taxon>Micrococcales</taxon>
        <taxon>Microbacteriaceae</taxon>
        <taxon>Microbacterium</taxon>
    </lineage>
</organism>
<dbReference type="InterPro" id="IPR005299">
    <property type="entry name" value="MeTrfase_7"/>
</dbReference>
<evidence type="ECO:0000313" key="4">
    <source>
        <dbReference type="Proteomes" id="UP000537775"/>
    </source>
</evidence>
<proteinExistence type="predicted"/>
<sequence>MTEAMAEGYDAHSRYQLEAAGSYAGVVRHAAGDAVQDVRDPFVGIADYGCAQGQSSDPLLREAIAEIRTTRPRSPIFVCHNDQPSNDWAALLDRLEGPDSYLAVSDGPVTPLISPVSFYTPVLPRGTVHLGVSFAAAQWLSVPGPTDAGTAVYFDQLEGEHREAMRRQAQADWGTFLRLRADELAPGGRLVMDLMVVADDGTPAGHDLWRELRRICLDMADEGRIDSARLARYVLPVYERTREEVLEPFEAGSAGGLAIEALATRPIPNPYAERYRRDGDAEAYGADFAGFVRAFAGPSLRRGLDLSPDAEDEIFRRLAQAVSERADGFWFEVTTILLVVARA</sequence>
<evidence type="ECO:0000313" key="3">
    <source>
        <dbReference type="EMBL" id="MBB6392179.1"/>
    </source>
</evidence>
<reference evidence="3 4" key="1">
    <citation type="submission" date="2020-08" db="EMBL/GenBank/DDBJ databases">
        <title>Sequencing the genomes of 1000 actinobacteria strains.</title>
        <authorList>
            <person name="Klenk H.-P."/>
        </authorList>
    </citation>
    <scope>NUCLEOTIDE SEQUENCE [LARGE SCALE GENOMIC DNA]</scope>
    <source>
        <strain evidence="3 4">DSM 12511</strain>
    </source>
</reference>
<dbReference type="InterPro" id="IPR042086">
    <property type="entry name" value="MeTrfase_capping"/>
</dbReference>
<keyword evidence="1" id="KW-0479">Metal-binding</keyword>
<dbReference type="PANTHER" id="PTHR31009">
    <property type="entry name" value="S-ADENOSYL-L-METHIONINE:CARBOXYL METHYLTRANSFERASE FAMILY PROTEIN"/>
    <property type="match status" value="1"/>
</dbReference>
<keyword evidence="4" id="KW-1185">Reference proteome</keyword>
<evidence type="ECO:0000256" key="2">
    <source>
        <dbReference type="ARBA" id="ARBA00022842"/>
    </source>
</evidence>
<dbReference type="GO" id="GO:0046872">
    <property type="term" value="F:metal ion binding"/>
    <property type="evidence" value="ECO:0007669"/>
    <property type="project" value="UniProtKB-KW"/>
</dbReference>
<dbReference type="InterPro" id="IPR029063">
    <property type="entry name" value="SAM-dependent_MTases_sf"/>
</dbReference>
<dbReference type="Gene3D" id="1.10.1200.270">
    <property type="entry name" value="Methyltransferase, alpha-helical capping domain"/>
    <property type="match status" value="1"/>
</dbReference>
<dbReference type="GO" id="GO:0008168">
    <property type="term" value="F:methyltransferase activity"/>
    <property type="evidence" value="ECO:0007669"/>
    <property type="project" value="InterPro"/>
</dbReference>
<dbReference type="Pfam" id="PF03492">
    <property type="entry name" value="Methyltransf_7"/>
    <property type="match status" value="1"/>
</dbReference>
<gene>
    <name evidence="3" type="ORF">HD594_002492</name>
</gene>
<name>A0A7X0KVK9_9MICO</name>
<comment type="caution">
    <text evidence="3">The sequence shown here is derived from an EMBL/GenBank/DDBJ whole genome shotgun (WGS) entry which is preliminary data.</text>
</comment>